<dbReference type="EMBL" id="JAMPKK010000093">
    <property type="protein sequence ID" value="MEP0867881.1"/>
    <property type="molecule type" value="Genomic_DNA"/>
</dbReference>
<dbReference type="RefSeq" id="WP_190421843.1">
    <property type="nucleotide sequence ID" value="NZ_JAMPKK010000093.1"/>
</dbReference>
<accession>A0ABV0JWQ0</accession>
<gene>
    <name evidence="1" type="ORF">NDI37_25915</name>
</gene>
<protein>
    <submittedName>
        <fullName evidence="1">Uncharacterized protein</fullName>
    </submittedName>
</protein>
<name>A0ABV0JWQ0_9CYAN</name>
<keyword evidence="2" id="KW-1185">Reference proteome</keyword>
<evidence type="ECO:0000313" key="2">
    <source>
        <dbReference type="Proteomes" id="UP001442494"/>
    </source>
</evidence>
<evidence type="ECO:0000313" key="1">
    <source>
        <dbReference type="EMBL" id="MEP0867881.1"/>
    </source>
</evidence>
<sequence length="118" mass="13739">MSFLGNLYLITSLYVEGMYPSSFRVVEAESELEIAQHMLNHPSQWQWFLERSYPRDWQRPSWSRGSLWDCIQDPTMTPQRWLELIDMTGVDGDSYALLNSLFIKSMLSNSLLSILTLG</sequence>
<comment type="caution">
    <text evidence="1">The sequence shown here is derived from an EMBL/GenBank/DDBJ whole genome shotgun (WGS) entry which is preliminary data.</text>
</comment>
<organism evidence="1 2">
    <name type="scientific">Funiculus sociatus GB2-A5</name>
    <dbReference type="NCBI Taxonomy" id="2933946"/>
    <lineage>
        <taxon>Bacteria</taxon>
        <taxon>Bacillati</taxon>
        <taxon>Cyanobacteriota</taxon>
        <taxon>Cyanophyceae</taxon>
        <taxon>Coleofasciculales</taxon>
        <taxon>Coleofasciculaceae</taxon>
        <taxon>Funiculus</taxon>
    </lineage>
</organism>
<proteinExistence type="predicted"/>
<dbReference type="Proteomes" id="UP001442494">
    <property type="component" value="Unassembled WGS sequence"/>
</dbReference>
<reference evidence="1 2" key="1">
    <citation type="submission" date="2022-04" db="EMBL/GenBank/DDBJ databases">
        <title>Positive selection, recombination, and allopatry shape intraspecific diversity of widespread and dominant cyanobacteria.</title>
        <authorList>
            <person name="Wei J."/>
            <person name="Shu W."/>
            <person name="Hu C."/>
        </authorList>
    </citation>
    <scope>NUCLEOTIDE SEQUENCE [LARGE SCALE GENOMIC DNA]</scope>
    <source>
        <strain evidence="1 2">GB2-A5</strain>
    </source>
</reference>